<evidence type="ECO:0000313" key="3">
    <source>
        <dbReference type="Proteomes" id="UP001341840"/>
    </source>
</evidence>
<accession>A0ABU6ZQJ6</accession>
<evidence type="ECO:0000313" key="2">
    <source>
        <dbReference type="EMBL" id="MED6224255.1"/>
    </source>
</evidence>
<feature type="domain" description="Putative plant transposon protein" evidence="1">
    <location>
        <begin position="70"/>
        <end position="245"/>
    </location>
</feature>
<organism evidence="2 3">
    <name type="scientific">Stylosanthes scabra</name>
    <dbReference type="NCBI Taxonomy" id="79078"/>
    <lineage>
        <taxon>Eukaryota</taxon>
        <taxon>Viridiplantae</taxon>
        <taxon>Streptophyta</taxon>
        <taxon>Embryophyta</taxon>
        <taxon>Tracheophyta</taxon>
        <taxon>Spermatophyta</taxon>
        <taxon>Magnoliopsida</taxon>
        <taxon>eudicotyledons</taxon>
        <taxon>Gunneridae</taxon>
        <taxon>Pentapetalae</taxon>
        <taxon>rosids</taxon>
        <taxon>fabids</taxon>
        <taxon>Fabales</taxon>
        <taxon>Fabaceae</taxon>
        <taxon>Papilionoideae</taxon>
        <taxon>50 kb inversion clade</taxon>
        <taxon>dalbergioids sensu lato</taxon>
        <taxon>Dalbergieae</taxon>
        <taxon>Pterocarpus clade</taxon>
        <taxon>Stylosanthes</taxon>
    </lineage>
</organism>
<keyword evidence="3" id="KW-1185">Reference proteome</keyword>
<dbReference type="EMBL" id="JASCZI010273119">
    <property type="protein sequence ID" value="MED6224255.1"/>
    <property type="molecule type" value="Genomic_DNA"/>
</dbReference>
<dbReference type="InterPro" id="IPR046796">
    <property type="entry name" value="Transposase_32_dom"/>
</dbReference>
<name>A0ABU6ZQJ6_9FABA</name>
<proteinExistence type="predicted"/>
<reference evidence="2 3" key="1">
    <citation type="journal article" date="2023" name="Plants (Basel)">
        <title>Bridging the Gap: Combining Genomics and Transcriptomics Approaches to Understand Stylosanthes scabra, an Orphan Legume from the Brazilian Caatinga.</title>
        <authorList>
            <person name="Ferreira-Neto J.R.C."/>
            <person name="da Silva M.D."/>
            <person name="Binneck E."/>
            <person name="de Melo N.F."/>
            <person name="da Silva R.H."/>
            <person name="de Melo A.L.T.M."/>
            <person name="Pandolfi V."/>
            <person name="Bustamante F.O."/>
            <person name="Brasileiro-Vidal A.C."/>
            <person name="Benko-Iseppon A.M."/>
        </authorList>
    </citation>
    <scope>NUCLEOTIDE SEQUENCE [LARGE SCALE GENOMIC DNA]</scope>
    <source>
        <tissue evidence="2">Leaves</tissue>
    </source>
</reference>
<sequence>MASSSNPTKRRRGKELVTEPAAKYDAYRFKSLHPQQLFHDHVASKATIPDTKFQLAEGDYPKINHQITLRGWKRLCKPRKEVGCSLVREFYTNARLGVEVSFNMDRTRKVLKIGEQIGADMSYRRHMILEYQDLDSVIRDLCVPTAQWTIGAGGAPLHLKRHDLLPIPRGWHEFIIHLILPSQNKFEVTLKRGVLIHSIMKSQEVRVEKLIEETMWEIVATLHLDKPLLAFPSIIYCLCIATKVPLEPDMPVPVARPIIAVVMGNVRLPCQQAHQP</sequence>
<dbReference type="Proteomes" id="UP001341840">
    <property type="component" value="Unassembled WGS sequence"/>
</dbReference>
<comment type="caution">
    <text evidence="2">The sequence shown here is derived from an EMBL/GenBank/DDBJ whole genome shotgun (WGS) entry which is preliminary data.</text>
</comment>
<dbReference type="Pfam" id="PF20167">
    <property type="entry name" value="Transposase_32"/>
    <property type="match status" value="1"/>
</dbReference>
<gene>
    <name evidence="2" type="ORF">PIB30_082264</name>
</gene>
<evidence type="ECO:0000259" key="1">
    <source>
        <dbReference type="Pfam" id="PF20167"/>
    </source>
</evidence>
<protein>
    <recommendedName>
        <fullName evidence="1">Putative plant transposon protein domain-containing protein</fullName>
    </recommendedName>
</protein>